<dbReference type="Pfam" id="PF22451">
    <property type="entry name" value="NirdL-like_HTH"/>
    <property type="match status" value="2"/>
</dbReference>
<dbReference type="SUPFAM" id="SSF46785">
    <property type="entry name" value="Winged helix' DNA-binding domain"/>
    <property type="match status" value="1"/>
</dbReference>
<evidence type="ECO:0000256" key="1">
    <source>
        <dbReference type="ARBA" id="ARBA00023239"/>
    </source>
</evidence>
<dbReference type="AlphaFoldDB" id="A0A0U3E4H6"/>
<feature type="domain" description="Siroheme decarboxylase AsnC-like ligand binding" evidence="6">
    <location>
        <begin position="233"/>
        <end position="317"/>
    </location>
</feature>
<comment type="pathway">
    <text evidence="2">Porphyrin-containing compound metabolism.</text>
</comment>
<name>A0A0U3E4H6_9CREN</name>
<dbReference type="InterPro" id="IPR036388">
    <property type="entry name" value="WH-like_DNA-bd_sf"/>
</dbReference>
<dbReference type="Pfam" id="PF17805">
    <property type="entry name" value="AsnC_trans_reg2"/>
    <property type="match status" value="2"/>
</dbReference>
<keyword evidence="1" id="KW-0456">Lyase</keyword>
<dbReference type="EC" id="4.1.1.111" evidence="4"/>
<feature type="domain" description="Siroheme decarboxylase NirL-like HTH" evidence="7">
    <location>
        <begin position="9"/>
        <end position="52"/>
    </location>
</feature>
<feature type="domain" description="Siroheme decarboxylase NirL-like HTH" evidence="7">
    <location>
        <begin position="191"/>
        <end position="223"/>
    </location>
</feature>
<evidence type="ECO:0000259" key="7">
    <source>
        <dbReference type="Pfam" id="PF22451"/>
    </source>
</evidence>
<reference evidence="8 9" key="1">
    <citation type="submission" date="2013-11" db="EMBL/GenBank/DDBJ databases">
        <title>Comparative genomics of Ignicoccus.</title>
        <authorList>
            <person name="Podar M."/>
        </authorList>
    </citation>
    <scope>NUCLEOTIDE SEQUENCE [LARGE SCALE GENOMIC DNA]</scope>
    <source>
        <strain evidence="8 9">DSM 13165</strain>
    </source>
</reference>
<dbReference type="GO" id="GO:0016829">
    <property type="term" value="F:lyase activity"/>
    <property type="evidence" value="ECO:0007669"/>
    <property type="project" value="UniProtKB-KW"/>
</dbReference>
<comment type="catalytic activity">
    <reaction evidence="5">
        <text>siroheme + 2 H(+) = 12,18-didecarboxysiroheme + 2 CO2</text>
        <dbReference type="Rhea" id="RHEA:19093"/>
        <dbReference type="ChEBI" id="CHEBI:15378"/>
        <dbReference type="ChEBI" id="CHEBI:16526"/>
        <dbReference type="ChEBI" id="CHEBI:60052"/>
        <dbReference type="ChEBI" id="CHEBI:140497"/>
        <dbReference type="EC" id="4.1.1.111"/>
    </reaction>
</comment>
<dbReference type="OrthoDB" id="145939at2157"/>
<comment type="similarity">
    <text evidence="3">Belongs to the Ahb/Nir family.</text>
</comment>
<dbReference type="Gene3D" id="1.10.10.10">
    <property type="entry name" value="Winged helix-like DNA-binding domain superfamily/Winged helix DNA-binding domain"/>
    <property type="match status" value="1"/>
</dbReference>
<evidence type="ECO:0000256" key="2">
    <source>
        <dbReference type="ARBA" id="ARBA00023444"/>
    </source>
</evidence>
<evidence type="ECO:0000313" key="8">
    <source>
        <dbReference type="EMBL" id="ALU12827.1"/>
    </source>
</evidence>
<proteinExistence type="inferred from homology"/>
<evidence type="ECO:0000256" key="4">
    <source>
        <dbReference type="ARBA" id="ARBA00023471"/>
    </source>
</evidence>
<gene>
    <name evidence="8" type="ORF">EYM_07875</name>
</gene>
<evidence type="ECO:0000313" key="9">
    <source>
        <dbReference type="Proteomes" id="UP000060778"/>
    </source>
</evidence>
<dbReference type="STRING" id="940295.EYM_07875"/>
<feature type="domain" description="Siroheme decarboxylase AsnC-like ligand binding" evidence="6">
    <location>
        <begin position="69"/>
        <end position="145"/>
    </location>
</feature>
<dbReference type="PANTHER" id="PTHR43413:SF1">
    <property type="entry name" value="SIROHEME DECARBOXYLASE NIRL SUBUNIT"/>
    <property type="match status" value="1"/>
</dbReference>
<dbReference type="GeneID" id="30680947"/>
<dbReference type="Proteomes" id="UP000060778">
    <property type="component" value="Chromosome"/>
</dbReference>
<evidence type="ECO:0000259" key="6">
    <source>
        <dbReference type="Pfam" id="PF17805"/>
    </source>
</evidence>
<dbReference type="RefSeq" id="WP_075050527.1">
    <property type="nucleotide sequence ID" value="NZ_CP006867.1"/>
</dbReference>
<sequence>MKIDLNTAKILNELQYNFPLTPTPFRDIAYNLGISEDYVLKIVRNLMEHKIIKRIGFTVNYKSQGKVAALVGVKVSSREDIERLRMELLNNQEVTHNYLRDDPDFQVWFTIKAPSFEILKNDVAELLENKLKLSDYVILPSKRVCKVSVRYDLIKGIGWSKPTEQPNDVPKPEEIGIPPTLPREVSRLKPVSRPYLEIAKKYGLSEEELLNIVRLMLEKGILRNPGASVDGDKIGFKYNVMTVLNVDDTEYACKFLKDEVWEASHIVERIVPERWPYPVYFVLHAMKKDVVEEVINNVIRHLKPISYRKLYSIENLKPGVAR</sequence>
<evidence type="ECO:0000256" key="3">
    <source>
        <dbReference type="ARBA" id="ARBA00023457"/>
    </source>
</evidence>
<keyword evidence="9" id="KW-1185">Reference proteome</keyword>
<dbReference type="InterPro" id="IPR050684">
    <property type="entry name" value="HTH-Siroheme_Decarb"/>
</dbReference>
<dbReference type="InterPro" id="IPR053953">
    <property type="entry name" value="NirdL-like_HTH"/>
</dbReference>
<dbReference type="KEGG" id="iis:EYM_07875"/>
<accession>A0A0U3E4H6</accession>
<dbReference type="InterPro" id="IPR036390">
    <property type="entry name" value="WH_DNA-bd_sf"/>
</dbReference>
<dbReference type="PANTHER" id="PTHR43413">
    <property type="entry name" value="TRANSCRIPTIONAL REGULATOR, ASNC FAMILY"/>
    <property type="match status" value="1"/>
</dbReference>
<organism evidence="8 9">
    <name type="scientific">Ignicoccus islandicus DSM 13165</name>
    <dbReference type="NCBI Taxonomy" id="940295"/>
    <lineage>
        <taxon>Archaea</taxon>
        <taxon>Thermoproteota</taxon>
        <taxon>Thermoprotei</taxon>
        <taxon>Desulfurococcales</taxon>
        <taxon>Desulfurococcaceae</taxon>
        <taxon>Ignicoccus</taxon>
    </lineage>
</organism>
<evidence type="ECO:0000256" key="5">
    <source>
        <dbReference type="ARBA" id="ARBA00048470"/>
    </source>
</evidence>
<dbReference type="EMBL" id="CP006867">
    <property type="protein sequence ID" value="ALU12827.1"/>
    <property type="molecule type" value="Genomic_DNA"/>
</dbReference>
<protein>
    <recommendedName>
        <fullName evidence="4">siroheme decarboxylase</fullName>
        <ecNumber evidence="4">4.1.1.111</ecNumber>
    </recommendedName>
</protein>
<dbReference type="Gene3D" id="3.30.70.3460">
    <property type="match status" value="2"/>
</dbReference>
<dbReference type="InterPro" id="IPR040523">
    <property type="entry name" value="AsnC_trans_reg2"/>
</dbReference>